<evidence type="ECO:0000313" key="3">
    <source>
        <dbReference type="Proteomes" id="UP001174210"/>
    </source>
</evidence>
<dbReference type="PANTHER" id="PTHR37981:SF1">
    <property type="entry name" value="SGNH HYDROLASE-TYPE ESTERASE DOMAIN-CONTAINING PROTEIN"/>
    <property type="match status" value="1"/>
</dbReference>
<feature type="domain" description="SGNH hydrolase-type esterase" evidence="1">
    <location>
        <begin position="10"/>
        <end position="247"/>
    </location>
</feature>
<protein>
    <submittedName>
        <fullName evidence="2">SGNH/GDSL hydrolase family protein</fullName>
    </submittedName>
</protein>
<dbReference type="InterPro" id="IPR013830">
    <property type="entry name" value="SGNH_hydro"/>
</dbReference>
<name>A0ABT8J332_9MICO</name>
<accession>A0ABT8J332</accession>
<gene>
    <name evidence="2" type="ORF">P5G59_20200</name>
</gene>
<reference evidence="2" key="1">
    <citation type="submission" date="2023-03" db="EMBL/GenBank/DDBJ databases">
        <title>MT1 and MT2 Draft Genomes of Novel Species.</title>
        <authorList>
            <person name="Venkateswaran K."/>
        </authorList>
    </citation>
    <scope>NUCLEOTIDE SEQUENCE</scope>
    <source>
        <strain evidence="2">F6_8S_P_1A</strain>
    </source>
</reference>
<dbReference type="InterPro" id="IPR036514">
    <property type="entry name" value="SGNH_hydro_sf"/>
</dbReference>
<keyword evidence="3" id="KW-1185">Reference proteome</keyword>
<keyword evidence="2" id="KW-0378">Hydrolase</keyword>
<evidence type="ECO:0000259" key="1">
    <source>
        <dbReference type="Pfam" id="PF13472"/>
    </source>
</evidence>
<proteinExistence type="predicted"/>
<dbReference type="Proteomes" id="UP001174210">
    <property type="component" value="Unassembled WGS sequence"/>
</dbReference>
<dbReference type="SUPFAM" id="SSF52266">
    <property type="entry name" value="SGNH hydrolase"/>
    <property type="match status" value="1"/>
</dbReference>
<dbReference type="EMBL" id="JAROCB010000007">
    <property type="protein sequence ID" value="MDN4599483.1"/>
    <property type="molecule type" value="Genomic_DNA"/>
</dbReference>
<dbReference type="GO" id="GO:0016787">
    <property type="term" value="F:hydrolase activity"/>
    <property type="evidence" value="ECO:0007669"/>
    <property type="project" value="UniProtKB-KW"/>
</dbReference>
<dbReference type="Gene3D" id="3.40.50.1110">
    <property type="entry name" value="SGNH hydrolase"/>
    <property type="match status" value="1"/>
</dbReference>
<dbReference type="RefSeq" id="WP_301220824.1">
    <property type="nucleotide sequence ID" value="NZ_JAROCB010000007.1"/>
</dbReference>
<dbReference type="Pfam" id="PF13472">
    <property type="entry name" value="Lipase_GDSL_2"/>
    <property type="match status" value="1"/>
</dbReference>
<dbReference type="InterPro" id="IPR037460">
    <property type="entry name" value="SEST-like"/>
</dbReference>
<organism evidence="2 3">
    <name type="scientific">Leifsonia virtsii</name>
    <dbReference type="NCBI Taxonomy" id="3035915"/>
    <lineage>
        <taxon>Bacteria</taxon>
        <taxon>Bacillati</taxon>
        <taxon>Actinomycetota</taxon>
        <taxon>Actinomycetes</taxon>
        <taxon>Micrococcales</taxon>
        <taxon>Microbacteriaceae</taxon>
        <taxon>Leifsonia</taxon>
    </lineage>
</organism>
<comment type="caution">
    <text evidence="2">The sequence shown here is derived from an EMBL/GenBank/DDBJ whole genome shotgun (WGS) entry which is preliminary data.</text>
</comment>
<dbReference type="PANTHER" id="PTHR37981">
    <property type="entry name" value="LIPASE 2"/>
    <property type="match status" value="1"/>
</dbReference>
<evidence type="ECO:0000313" key="2">
    <source>
        <dbReference type="EMBL" id="MDN4599483.1"/>
    </source>
</evidence>
<sequence>MDSHVAEYVALGSSFGAGPGLRPRAPGGPRRSGRSAVNYPHLFAATARLRLRDVTYSGATTADLLGPGAGGVPAQLDAVTAETRLVTMSIGGNDIGYVGGLSIASLPRPVQALPRMRRRLGDALDPGTLDARFDGLGARLGDIVGRIRRVAPEARVVLVDYLTILPPSGTAADLGRLPEPVADWGRTVAERLTATFRSVADELACEVAPAAAASRAHHAWSADPWTRRFQLGSRGGAPYHPNDAGMHAVAALLTELIAPVGE</sequence>
<dbReference type="CDD" id="cd01823">
    <property type="entry name" value="SEST_like"/>
    <property type="match status" value="1"/>
</dbReference>